<dbReference type="InterPro" id="IPR016032">
    <property type="entry name" value="Sig_transdc_resp-reg_C-effctor"/>
</dbReference>
<dbReference type="InterPro" id="IPR036388">
    <property type="entry name" value="WH-like_DNA-bd_sf"/>
</dbReference>
<name>A0ABW4RCF5_9RHOB</name>
<dbReference type="SUPFAM" id="SSF46894">
    <property type="entry name" value="C-terminal effector domain of the bipartite response regulators"/>
    <property type="match status" value="1"/>
</dbReference>
<sequence length="363" mass="38737">MSDATGLIDRIYDAALIPELWTSVLSDVAARADAASGELMVFKDDFTPHWRATERTHDVLGAYIEGGSWRHCKRARNQFQAARHGFYPATQFLSPREFADDPAHAALRRIGLDQQTGTIIRTSTGEMVGLTFARHIESGPPLIRDIDRLNALWPHLARATALAARLRLERADATLSALDAIGLPAATLSARGHVMATNALFEGLDLFASGAFGGLVIVDEQAARNLSASLAALRACGTLAMQSIPVKAGPDGQAAVINLLPLHGPGRDIFLRTDVLMVVNRFASGANVPSHAVLSVVFDLTPSEARLATELARGNSLRSAAGALGISFSTARTYLARIFDKTGTSQQSAMVALVKSTWAAPVH</sequence>
<evidence type="ECO:0000313" key="3">
    <source>
        <dbReference type="Proteomes" id="UP001597213"/>
    </source>
</evidence>
<dbReference type="InterPro" id="IPR000792">
    <property type="entry name" value="Tscrpt_reg_LuxR_C"/>
</dbReference>
<evidence type="ECO:0000259" key="1">
    <source>
        <dbReference type="SMART" id="SM00421"/>
    </source>
</evidence>
<dbReference type="SMART" id="SM00421">
    <property type="entry name" value="HTH_LUXR"/>
    <property type="match status" value="1"/>
</dbReference>
<accession>A0ABW4RCF5</accession>
<evidence type="ECO:0000313" key="2">
    <source>
        <dbReference type="EMBL" id="MFD1883843.1"/>
    </source>
</evidence>
<feature type="domain" description="HTH luxR-type" evidence="1">
    <location>
        <begin position="297"/>
        <end position="354"/>
    </location>
</feature>
<organism evidence="2 3">
    <name type="scientific">Paracoccus pacificus</name>
    <dbReference type="NCBI Taxonomy" id="1463598"/>
    <lineage>
        <taxon>Bacteria</taxon>
        <taxon>Pseudomonadati</taxon>
        <taxon>Pseudomonadota</taxon>
        <taxon>Alphaproteobacteria</taxon>
        <taxon>Rhodobacterales</taxon>
        <taxon>Paracoccaceae</taxon>
        <taxon>Paracoccus</taxon>
    </lineage>
</organism>
<dbReference type="EMBL" id="JBHUEN010000053">
    <property type="protein sequence ID" value="MFD1883843.1"/>
    <property type="molecule type" value="Genomic_DNA"/>
</dbReference>
<proteinExistence type="predicted"/>
<keyword evidence="3" id="KW-1185">Reference proteome</keyword>
<dbReference type="Gene3D" id="1.10.10.10">
    <property type="entry name" value="Winged helix-like DNA-binding domain superfamily/Winged helix DNA-binding domain"/>
    <property type="match status" value="1"/>
</dbReference>
<reference evidence="3" key="1">
    <citation type="journal article" date="2019" name="Int. J. Syst. Evol. Microbiol.">
        <title>The Global Catalogue of Microorganisms (GCM) 10K type strain sequencing project: providing services to taxonomists for standard genome sequencing and annotation.</title>
        <authorList>
            <consortium name="The Broad Institute Genomics Platform"/>
            <consortium name="The Broad Institute Genome Sequencing Center for Infectious Disease"/>
            <person name="Wu L."/>
            <person name="Ma J."/>
        </authorList>
    </citation>
    <scope>NUCLEOTIDE SEQUENCE [LARGE SCALE GENOMIC DNA]</scope>
    <source>
        <strain evidence="3">CCUG 56029</strain>
    </source>
</reference>
<protein>
    <submittedName>
        <fullName evidence="2">Helix-turn-helix transcriptional regulator</fullName>
    </submittedName>
</protein>
<gene>
    <name evidence="2" type="ORF">ACFSCT_19195</name>
</gene>
<comment type="caution">
    <text evidence="2">The sequence shown here is derived from an EMBL/GenBank/DDBJ whole genome shotgun (WGS) entry which is preliminary data.</text>
</comment>
<dbReference type="RefSeq" id="WP_379145503.1">
    <property type="nucleotide sequence ID" value="NZ_JBHUEN010000053.1"/>
</dbReference>
<dbReference type="Proteomes" id="UP001597213">
    <property type="component" value="Unassembled WGS sequence"/>
</dbReference>